<comment type="catalytic activity">
    <reaction evidence="19 20">
        <text>UDP-N-acetyl-alpha-D-muramate + NADP(+) = UDP-N-acetyl-3-O-(1-carboxyvinyl)-alpha-D-glucosamine + NADPH + H(+)</text>
        <dbReference type="Rhea" id="RHEA:12248"/>
        <dbReference type="ChEBI" id="CHEBI:15378"/>
        <dbReference type="ChEBI" id="CHEBI:57783"/>
        <dbReference type="ChEBI" id="CHEBI:58349"/>
        <dbReference type="ChEBI" id="CHEBI:68483"/>
        <dbReference type="ChEBI" id="CHEBI:70757"/>
        <dbReference type="EC" id="1.3.1.98"/>
    </reaction>
</comment>
<evidence type="ECO:0000256" key="15">
    <source>
        <dbReference type="ARBA" id="ARBA00023002"/>
    </source>
</evidence>
<dbReference type="Gene3D" id="3.90.78.10">
    <property type="entry name" value="UDP-N-acetylenolpyruvoylglucosamine reductase, C-terminal domain"/>
    <property type="match status" value="1"/>
</dbReference>
<evidence type="ECO:0000256" key="11">
    <source>
        <dbReference type="ARBA" id="ARBA00022827"/>
    </source>
</evidence>
<dbReference type="PANTHER" id="PTHR21071">
    <property type="entry name" value="UDP-N-ACETYLENOLPYRUVOYLGLUCOSAMINE REDUCTASE"/>
    <property type="match status" value="1"/>
</dbReference>
<dbReference type="InterPro" id="IPR011601">
    <property type="entry name" value="MurB_C"/>
</dbReference>
<dbReference type="PROSITE" id="PS51387">
    <property type="entry name" value="FAD_PCMH"/>
    <property type="match status" value="1"/>
</dbReference>
<comment type="similarity">
    <text evidence="5 20">Belongs to the MurB family.</text>
</comment>
<dbReference type="Pfam" id="PF02873">
    <property type="entry name" value="MurB_C"/>
    <property type="match status" value="1"/>
</dbReference>
<evidence type="ECO:0000259" key="21">
    <source>
        <dbReference type="PROSITE" id="PS51387"/>
    </source>
</evidence>
<comment type="pathway">
    <text evidence="4 20">Cell wall biogenesis; peptidoglycan biosynthesis.</text>
</comment>
<evidence type="ECO:0000256" key="4">
    <source>
        <dbReference type="ARBA" id="ARBA00004752"/>
    </source>
</evidence>
<comment type="subcellular location">
    <subcellularLocation>
        <location evidence="3 20">Cytoplasm</location>
    </subcellularLocation>
</comment>
<dbReference type="EMBL" id="FOLY01000001">
    <property type="protein sequence ID" value="SFC03862.1"/>
    <property type="molecule type" value="Genomic_DNA"/>
</dbReference>
<dbReference type="UniPathway" id="UPA00219"/>
<dbReference type="Proteomes" id="UP000199046">
    <property type="component" value="Unassembled WGS sequence"/>
</dbReference>
<keyword evidence="12 20" id="KW-0521">NADP</keyword>
<dbReference type="GO" id="GO:0009252">
    <property type="term" value="P:peptidoglycan biosynthetic process"/>
    <property type="evidence" value="ECO:0007669"/>
    <property type="project" value="UniProtKB-UniRule"/>
</dbReference>
<dbReference type="InterPro" id="IPR006094">
    <property type="entry name" value="Oxid_FAD_bind_N"/>
</dbReference>
<evidence type="ECO:0000256" key="9">
    <source>
        <dbReference type="ARBA" id="ARBA00022618"/>
    </source>
</evidence>
<keyword evidence="13 20" id="KW-0133">Cell shape</keyword>
<evidence type="ECO:0000256" key="14">
    <source>
        <dbReference type="ARBA" id="ARBA00022984"/>
    </source>
</evidence>
<proteinExistence type="inferred from homology"/>
<feature type="active site" description="Proton donor" evidence="20">
    <location>
        <position position="234"/>
    </location>
</feature>
<comment type="function">
    <text evidence="2 20">Cell wall formation.</text>
</comment>
<evidence type="ECO:0000256" key="3">
    <source>
        <dbReference type="ARBA" id="ARBA00004496"/>
    </source>
</evidence>
<evidence type="ECO:0000256" key="16">
    <source>
        <dbReference type="ARBA" id="ARBA00023306"/>
    </source>
</evidence>
<evidence type="ECO:0000256" key="5">
    <source>
        <dbReference type="ARBA" id="ARBA00010485"/>
    </source>
</evidence>
<evidence type="ECO:0000256" key="18">
    <source>
        <dbReference type="ARBA" id="ARBA00031026"/>
    </source>
</evidence>
<sequence>MIERDVSLKSCNTLGFEASARALAEVDSLCALHRLLKVNGHGRHRHIMALGGGSNVVMKPCIDALVVRYTGQRIWQEAINATESLWHVEAGVNWHALVDQTTAAGWWGIENLALIPGSTGAAPIQNIGAYGCDISDVIESVHVMHIDDGRYEIIERSRCDFGYRHSIFKTTLAGRVIVIRVVLRLDLKGRPRTGYGDLARHVTDTSSPAEVAAAVAAIRREKLPDPAVLGNAGSFFKNPVVPTERAERFLSQWPDMPVWKTAQGTKLAAGWLIDQCGWKGVRDQNVGVHRHQALVLVHYGGGSVNDLLALAERIQHSVEARFGVTLEMEPGVIGQ</sequence>
<dbReference type="AlphaFoldDB" id="A0A1I1FXV6"/>
<dbReference type="InterPro" id="IPR036635">
    <property type="entry name" value="MurB_C_sf"/>
</dbReference>
<keyword evidence="14 20" id="KW-0573">Peptidoglycan synthesis</keyword>
<keyword evidence="11 20" id="KW-0274">FAD</keyword>
<dbReference type="NCBIfam" id="TIGR00179">
    <property type="entry name" value="murB"/>
    <property type="match status" value="1"/>
</dbReference>
<dbReference type="NCBIfam" id="NF000755">
    <property type="entry name" value="PRK00046.1"/>
    <property type="match status" value="1"/>
</dbReference>
<dbReference type="Gene3D" id="3.30.465.10">
    <property type="match status" value="1"/>
</dbReference>
<evidence type="ECO:0000313" key="23">
    <source>
        <dbReference type="Proteomes" id="UP000199046"/>
    </source>
</evidence>
<dbReference type="OrthoDB" id="9804753at2"/>
<dbReference type="STRING" id="402385.SAMN05421848_0311"/>
<dbReference type="GO" id="GO:0051301">
    <property type="term" value="P:cell division"/>
    <property type="evidence" value="ECO:0007669"/>
    <property type="project" value="UniProtKB-KW"/>
</dbReference>
<dbReference type="Gene3D" id="3.30.43.10">
    <property type="entry name" value="Uridine Diphospho-n-acetylenolpyruvylglucosamine Reductase, domain 2"/>
    <property type="match status" value="1"/>
</dbReference>
<dbReference type="GO" id="GO:0071555">
    <property type="term" value="P:cell wall organization"/>
    <property type="evidence" value="ECO:0007669"/>
    <property type="project" value="UniProtKB-KW"/>
</dbReference>
<keyword evidence="10 20" id="KW-0285">Flavoprotein</keyword>
<evidence type="ECO:0000256" key="7">
    <source>
        <dbReference type="ARBA" id="ARBA00015188"/>
    </source>
</evidence>
<evidence type="ECO:0000256" key="1">
    <source>
        <dbReference type="ARBA" id="ARBA00001974"/>
    </source>
</evidence>
<gene>
    <name evidence="20" type="primary">murB</name>
    <name evidence="22" type="ORF">SAMN05421848_0311</name>
</gene>
<evidence type="ECO:0000256" key="8">
    <source>
        <dbReference type="ARBA" id="ARBA00022490"/>
    </source>
</evidence>
<keyword evidence="9 20" id="KW-0132">Cell division</keyword>
<dbReference type="InterPro" id="IPR016169">
    <property type="entry name" value="FAD-bd_PCMH_sub2"/>
</dbReference>
<evidence type="ECO:0000256" key="10">
    <source>
        <dbReference type="ARBA" id="ARBA00022630"/>
    </source>
</evidence>
<dbReference type="RefSeq" id="WP_090130129.1">
    <property type="nucleotide sequence ID" value="NZ_FOLY01000001.1"/>
</dbReference>
<keyword evidence="23" id="KW-1185">Reference proteome</keyword>
<evidence type="ECO:0000256" key="2">
    <source>
        <dbReference type="ARBA" id="ARBA00003921"/>
    </source>
</evidence>
<evidence type="ECO:0000256" key="20">
    <source>
        <dbReference type="HAMAP-Rule" id="MF_00037"/>
    </source>
</evidence>
<dbReference type="GO" id="GO:0071949">
    <property type="term" value="F:FAD binding"/>
    <property type="evidence" value="ECO:0007669"/>
    <property type="project" value="InterPro"/>
</dbReference>
<dbReference type="HAMAP" id="MF_00037">
    <property type="entry name" value="MurB"/>
    <property type="match status" value="1"/>
</dbReference>
<feature type="domain" description="FAD-binding PCMH-type" evidence="21">
    <location>
        <begin position="16"/>
        <end position="188"/>
    </location>
</feature>
<feature type="active site" evidence="20">
    <location>
        <position position="329"/>
    </location>
</feature>
<feature type="active site" evidence="20">
    <location>
        <position position="164"/>
    </location>
</feature>
<dbReference type="Pfam" id="PF01565">
    <property type="entry name" value="FAD_binding_4"/>
    <property type="match status" value="1"/>
</dbReference>
<evidence type="ECO:0000256" key="13">
    <source>
        <dbReference type="ARBA" id="ARBA00022960"/>
    </source>
</evidence>
<protein>
    <recommendedName>
        <fullName evidence="7 20">UDP-N-acetylenolpyruvoylglucosamine reductase</fullName>
        <ecNumber evidence="6 20">1.3.1.98</ecNumber>
    </recommendedName>
    <alternativeName>
        <fullName evidence="18 20">UDP-N-acetylmuramate dehydrogenase</fullName>
    </alternativeName>
</protein>
<dbReference type="InterPro" id="IPR016167">
    <property type="entry name" value="FAD-bd_PCMH_sub1"/>
</dbReference>
<dbReference type="SUPFAM" id="SSF56194">
    <property type="entry name" value="Uridine diphospho-N-Acetylenolpyruvylglucosamine reductase, MurB, C-terminal domain"/>
    <property type="match status" value="1"/>
</dbReference>
<evidence type="ECO:0000256" key="6">
    <source>
        <dbReference type="ARBA" id="ARBA00012518"/>
    </source>
</evidence>
<reference evidence="23" key="1">
    <citation type="submission" date="2016-10" db="EMBL/GenBank/DDBJ databases">
        <authorList>
            <person name="Varghese N."/>
            <person name="Submissions S."/>
        </authorList>
    </citation>
    <scope>NUCLEOTIDE SEQUENCE [LARGE SCALE GENOMIC DNA]</scope>
    <source>
        <strain evidence="23">DSM 23439</strain>
    </source>
</reference>
<accession>A0A1I1FXV6</accession>
<dbReference type="EC" id="1.3.1.98" evidence="6 20"/>
<dbReference type="PANTHER" id="PTHR21071:SF4">
    <property type="entry name" value="UDP-N-ACETYLENOLPYRUVOYLGLUCOSAMINE REDUCTASE"/>
    <property type="match status" value="1"/>
</dbReference>
<evidence type="ECO:0000256" key="19">
    <source>
        <dbReference type="ARBA" id="ARBA00048914"/>
    </source>
</evidence>
<keyword evidence="17 20" id="KW-0961">Cell wall biogenesis/degradation</keyword>
<keyword evidence="8 20" id="KW-0963">Cytoplasm</keyword>
<organism evidence="22 23">
    <name type="scientific">Kushneria avicenniae</name>
    <dbReference type="NCBI Taxonomy" id="402385"/>
    <lineage>
        <taxon>Bacteria</taxon>
        <taxon>Pseudomonadati</taxon>
        <taxon>Pseudomonadota</taxon>
        <taxon>Gammaproteobacteria</taxon>
        <taxon>Oceanospirillales</taxon>
        <taxon>Halomonadaceae</taxon>
        <taxon>Kushneria</taxon>
    </lineage>
</organism>
<dbReference type="InterPro" id="IPR003170">
    <property type="entry name" value="MurB"/>
</dbReference>
<keyword evidence="16 20" id="KW-0131">Cell cycle</keyword>
<name>A0A1I1FXV6_9GAMM</name>
<dbReference type="SUPFAM" id="SSF56176">
    <property type="entry name" value="FAD-binding/transporter-associated domain-like"/>
    <property type="match status" value="1"/>
</dbReference>
<comment type="cofactor">
    <cofactor evidence="1 20">
        <name>FAD</name>
        <dbReference type="ChEBI" id="CHEBI:57692"/>
    </cofactor>
</comment>
<evidence type="ECO:0000256" key="12">
    <source>
        <dbReference type="ARBA" id="ARBA00022857"/>
    </source>
</evidence>
<dbReference type="GO" id="GO:0005829">
    <property type="term" value="C:cytosol"/>
    <property type="evidence" value="ECO:0007669"/>
    <property type="project" value="TreeGrafter"/>
</dbReference>
<dbReference type="InterPro" id="IPR036318">
    <property type="entry name" value="FAD-bd_PCMH-like_sf"/>
</dbReference>
<dbReference type="InterPro" id="IPR016166">
    <property type="entry name" value="FAD-bd_PCMH"/>
</dbReference>
<evidence type="ECO:0000313" key="22">
    <source>
        <dbReference type="EMBL" id="SFC03862.1"/>
    </source>
</evidence>
<dbReference type="GO" id="GO:0008762">
    <property type="term" value="F:UDP-N-acetylmuramate dehydrogenase activity"/>
    <property type="evidence" value="ECO:0007669"/>
    <property type="project" value="UniProtKB-UniRule"/>
</dbReference>
<dbReference type="GO" id="GO:0008360">
    <property type="term" value="P:regulation of cell shape"/>
    <property type="evidence" value="ECO:0007669"/>
    <property type="project" value="UniProtKB-KW"/>
</dbReference>
<evidence type="ECO:0000256" key="17">
    <source>
        <dbReference type="ARBA" id="ARBA00023316"/>
    </source>
</evidence>
<keyword evidence="15 20" id="KW-0560">Oxidoreductase</keyword>